<keyword evidence="2" id="KW-0472">Membrane</keyword>
<evidence type="ECO:0000313" key="3">
    <source>
        <dbReference type="EMBL" id="MBM7121779.1"/>
    </source>
</evidence>
<dbReference type="Proteomes" id="UP001430065">
    <property type="component" value="Unassembled WGS sequence"/>
</dbReference>
<accession>A0ABS2JRW8</accession>
<reference evidence="3 4" key="1">
    <citation type="submission" date="2020-10" db="EMBL/GenBank/DDBJ databases">
        <title>Phylogeny of dyella-like bacteria.</title>
        <authorList>
            <person name="Fu J."/>
        </authorList>
    </citation>
    <scope>NUCLEOTIDE SEQUENCE [LARGE SCALE GENOMIC DNA]</scope>
    <source>
        <strain evidence="3 4">THG-B117</strain>
    </source>
</reference>
<feature type="transmembrane region" description="Helical" evidence="2">
    <location>
        <begin position="31"/>
        <end position="51"/>
    </location>
</feature>
<evidence type="ECO:0000256" key="2">
    <source>
        <dbReference type="SAM" id="Phobius"/>
    </source>
</evidence>
<keyword evidence="2" id="KW-1133">Transmembrane helix</keyword>
<protein>
    <submittedName>
        <fullName evidence="3">Uncharacterized protein</fullName>
    </submittedName>
</protein>
<comment type="caution">
    <text evidence="3">The sequence shown here is derived from an EMBL/GenBank/DDBJ whole genome shotgun (WGS) entry which is preliminary data.</text>
</comment>
<feature type="transmembrane region" description="Helical" evidence="2">
    <location>
        <begin position="7"/>
        <end position="25"/>
    </location>
</feature>
<gene>
    <name evidence="3" type="ORF">ISP20_11485</name>
</gene>
<sequence>MKNTKDVSLGPFAGTLTIMGSALVRDSDPKAVMLGHAAFACSVLLAGWPLLRWRRTRQVLRTMQDMTPQQPQVIVPDPTDVRSPDP</sequence>
<keyword evidence="2" id="KW-0812">Transmembrane</keyword>
<evidence type="ECO:0000313" key="4">
    <source>
        <dbReference type="Proteomes" id="UP001430065"/>
    </source>
</evidence>
<feature type="compositionally biased region" description="Polar residues" evidence="1">
    <location>
        <begin position="63"/>
        <end position="72"/>
    </location>
</feature>
<organism evidence="3 4">
    <name type="scientific">Dyella kyungheensis</name>
    <dbReference type="NCBI Taxonomy" id="1242174"/>
    <lineage>
        <taxon>Bacteria</taxon>
        <taxon>Pseudomonadati</taxon>
        <taxon>Pseudomonadota</taxon>
        <taxon>Gammaproteobacteria</taxon>
        <taxon>Lysobacterales</taxon>
        <taxon>Rhodanobacteraceae</taxon>
        <taxon>Dyella</taxon>
    </lineage>
</organism>
<keyword evidence="4" id="KW-1185">Reference proteome</keyword>
<name>A0ABS2JRW8_9GAMM</name>
<dbReference type="EMBL" id="JADIKC010000005">
    <property type="protein sequence ID" value="MBM7121779.1"/>
    <property type="molecule type" value="Genomic_DNA"/>
</dbReference>
<proteinExistence type="predicted"/>
<feature type="region of interest" description="Disordered" evidence="1">
    <location>
        <begin position="63"/>
        <end position="86"/>
    </location>
</feature>
<evidence type="ECO:0000256" key="1">
    <source>
        <dbReference type="SAM" id="MobiDB-lite"/>
    </source>
</evidence>